<keyword evidence="3" id="KW-0145">Chemotaxis</keyword>
<organism evidence="13 14">
    <name type="scientific">Gallaecimonas pentaromativorans</name>
    <dbReference type="NCBI Taxonomy" id="584787"/>
    <lineage>
        <taxon>Bacteria</taxon>
        <taxon>Pseudomonadati</taxon>
        <taxon>Pseudomonadota</taxon>
        <taxon>Gammaproteobacteria</taxon>
        <taxon>Enterobacterales</taxon>
        <taxon>Gallaecimonadaceae</taxon>
        <taxon>Gallaecimonas</taxon>
    </lineage>
</organism>
<dbReference type="Pfam" id="PF17200">
    <property type="entry name" value="sCache_2"/>
    <property type="match status" value="1"/>
</dbReference>
<keyword evidence="7 9" id="KW-0807">Transducer</keyword>
<gene>
    <name evidence="13" type="ORF">EDC28_11185</name>
</gene>
<evidence type="ECO:0000256" key="9">
    <source>
        <dbReference type="PROSITE-ProRule" id="PRU00284"/>
    </source>
</evidence>
<evidence type="ECO:0000256" key="6">
    <source>
        <dbReference type="ARBA" id="ARBA00023136"/>
    </source>
</evidence>
<keyword evidence="5 10" id="KW-1133">Transmembrane helix</keyword>
<comment type="subcellular location">
    <subcellularLocation>
        <location evidence="1">Cell membrane</location>
        <topology evidence="1">Multi-pass membrane protein</topology>
    </subcellularLocation>
</comment>
<dbReference type="GO" id="GO:0005886">
    <property type="term" value="C:plasma membrane"/>
    <property type="evidence" value="ECO:0007669"/>
    <property type="project" value="UniProtKB-SubCell"/>
</dbReference>
<dbReference type="SMART" id="SM01049">
    <property type="entry name" value="Cache_2"/>
    <property type="match status" value="1"/>
</dbReference>
<dbReference type="GO" id="GO:0006935">
    <property type="term" value="P:chemotaxis"/>
    <property type="evidence" value="ECO:0007669"/>
    <property type="project" value="UniProtKB-KW"/>
</dbReference>
<dbReference type="SMART" id="SM00304">
    <property type="entry name" value="HAMP"/>
    <property type="match status" value="1"/>
</dbReference>
<evidence type="ECO:0000313" key="13">
    <source>
        <dbReference type="EMBL" id="ROQ21983.1"/>
    </source>
</evidence>
<dbReference type="GO" id="GO:0004888">
    <property type="term" value="F:transmembrane signaling receptor activity"/>
    <property type="evidence" value="ECO:0007669"/>
    <property type="project" value="InterPro"/>
</dbReference>
<keyword evidence="4 10" id="KW-0812">Transmembrane</keyword>
<dbReference type="Pfam" id="PF00015">
    <property type="entry name" value="MCPsignal"/>
    <property type="match status" value="1"/>
</dbReference>
<proteinExistence type="inferred from homology"/>
<evidence type="ECO:0000256" key="5">
    <source>
        <dbReference type="ARBA" id="ARBA00022989"/>
    </source>
</evidence>
<dbReference type="PANTHER" id="PTHR32089">
    <property type="entry name" value="METHYL-ACCEPTING CHEMOTAXIS PROTEIN MCPB"/>
    <property type="match status" value="1"/>
</dbReference>
<dbReference type="InterPro" id="IPR004089">
    <property type="entry name" value="MCPsignal_dom"/>
</dbReference>
<dbReference type="PRINTS" id="PR00260">
    <property type="entry name" value="CHEMTRNSDUCR"/>
</dbReference>
<sequence length="557" mass="59757">MNGLSVKARMMLLAVMPVLLVSLVVNGLLWFKESGSLRQSVAQMRQQMMAQHQAQLTSYIRLALTAIDDLYKQDTPQSKEEAKKVLRGLRYQDDGYYYVYDEKGVNVVHGANPALEGKDLLAMKDKMGNTVIQDILAAAKSGDGFTRFYWNKPSKGSEEPKLALAKALPKWGWVLGTGFYIDDVDEQVAAFSAEEKAKLHALMAFVVLGSLALVVVAALLALLAASRINTPLQHLLTGLNDISEGEGDLTRRLAVEGRDELGQVAQAFNRFVSRIQQSISEVAGVSGKLGSSADVIERQAQDHQQQMQRHRQQTEQVVAAVTEMSATAQEVAASASRAADATANAEHESATATQVVQGAIASIDQLVRDVEQAGRVITELDKETDKISQVVAAISAIAEQTNLLALNAAIEAARAGEQGRGFAVVADEVRGLAARTQQSTGEISLMLGNLQSGVKRAVEAVETGQQRSQVTVEEASRVVSTLNVVAMAVGTINEMNMQIASAAEEQNAVSEEINRNLSAISDIVEHLAQGAHEAQSTGAELAGASQSLSRLLGQFRI</sequence>
<dbReference type="CDD" id="cd11386">
    <property type="entry name" value="MCP_signal"/>
    <property type="match status" value="1"/>
</dbReference>
<dbReference type="GO" id="GO:0007165">
    <property type="term" value="P:signal transduction"/>
    <property type="evidence" value="ECO:0007669"/>
    <property type="project" value="UniProtKB-KW"/>
</dbReference>
<dbReference type="PROSITE" id="PS50111">
    <property type="entry name" value="CHEMOTAXIS_TRANSDUC_2"/>
    <property type="match status" value="1"/>
</dbReference>
<evidence type="ECO:0000256" key="10">
    <source>
        <dbReference type="SAM" id="Phobius"/>
    </source>
</evidence>
<feature type="domain" description="Methyl-accepting transducer" evidence="11">
    <location>
        <begin position="285"/>
        <end position="521"/>
    </location>
</feature>
<evidence type="ECO:0000256" key="4">
    <source>
        <dbReference type="ARBA" id="ARBA00022692"/>
    </source>
</evidence>
<evidence type="ECO:0000256" key="1">
    <source>
        <dbReference type="ARBA" id="ARBA00004651"/>
    </source>
</evidence>
<dbReference type="EMBL" id="RJUL01000011">
    <property type="protein sequence ID" value="ROQ21983.1"/>
    <property type="molecule type" value="Genomic_DNA"/>
</dbReference>
<dbReference type="AlphaFoldDB" id="A0A3N1P0S0"/>
<evidence type="ECO:0000256" key="2">
    <source>
        <dbReference type="ARBA" id="ARBA00022475"/>
    </source>
</evidence>
<dbReference type="Gene3D" id="1.10.287.950">
    <property type="entry name" value="Methyl-accepting chemotaxis protein"/>
    <property type="match status" value="1"/>
</dbReference>
<dbReference type="InterPro" id="IPR004090">
    <property type="entry name" value="Chemotax_Me-accpt_rcpt"/>
</dbReference>
<feature type="transmembrane region" description="Helical" evidence="10">
    <location>
        <begin position="201"/>
        <end position="225"/>
    </location>
</feature>
<dbReference type="CDD" id="cd06225">
    <property type="entry name" value="HAMP"/>
    <property type="match status" value="1"/>
</dbReference>
<comment type="caution">
    <text evidence="13">The sequence shown here is derived from an EMBL/GenBank/DDBJ whole genome shotgun (WGS) entry which is preliminary data.</text>
</comment>
<dbReference type="STRING" id="584787.GCA_001247655_03430"/>
<dbReference type="PANTHER" id="PTHR32089:SF55">
    <property type="entry name" value="METHYL ACCEPTING SENSORY TRANSDUCER WITH CACHE_2 SMALL MOLECULE BINDING DOMAIN"/>
    <property type="match status" value="1"/>
</dbReference>
<dbReference type="Proteomes" id="UP000268033">
    <property type="component" value="Unassembled WGS sequence"/>
</dbReference>
<reference evidence="13 14" key="1">
    <citation type="submission" date="2018-11" db="EMBL/GenBank/DDBJ databases">
        <title>Genomic Encyclopedia of Type Strains, Phase IV (KMG-IV): sequencing the most valuable type-strain genomes for metagenomic binning, comparative biology and taxonomic classification.</title>
        <authorList>
            <person name="Goeker M."/>
        </authorList>
    </citation>
    <scope>NUCLEOTIDE SEQUENCE [LARGE SCALE GENOMIC DNA]</scope>
    <source>
        <strain evidence="13 14">DSM 21945</strain>
    </source>
</reference>
<feature type="domain" description="HAMP" evidence="12">
    <location>
        <begin position="226"/>
        <end position="280"/>
    </location>
</feature>
<keyword evidence="6 10" id="KW-0472">Membrane</keyword>
<feature type="transmembrane region" description="Helical" evidence="10">
    <location>
        <begin position="12"/>
        <end position="31"/>
    </location>
</feature>
<evidence type="ECO:0000256" key="7">
    <source>
        <dbReference type="ARBA" id="ARBA00023224"/>
    </source>
</evidence>
<dbReference type="RefSeq" id="WP_123422483.1">
    <property type="nucleotide sequence ID" value="NZ_RJUL01000011.1"/>
</dbReference>
<evidence type="ECO:0000259" key="11">
    <source>
        <dbReference type="PROSITE" id="PS50111"/>
    </source>
</evidence>
<dbReference type="SMART" id="SM00283">
    <property type="entry name" value="MA"/>
    <property type="match status" value="1"/>
</dbReference>
<dbReference type="InterPro" id="IPR003660">
    <property type="entry name" value="HAMP_dom"/>
</dbReference>
<keyword evidence="2" id="KW-1003">Cell membrane</keyword>
<dbReference type="Pfam" id="PF00672">
    <property type="entry name" value="HAMP"/>
    <property type="match status" value="1"/>
</dbReference>
<dbReference type="InterPro" id="IPR033480">
    <property type="entry name" value="sCache_2"/>
</dbReference>
<dbReference type="Gene3D" id="3.30.450.20">
    <property type="entry name" value="PAS domain"/>
    <property type="match status" value="1"/>
</dbReference>
<evidence type="ECO:0000256" key="3">
    <source>
        <dbReference type="ARBA" id="ARBA00022500"/>
    </source>
</evidence>
<dbReference type="PROSITE" id="PS50885">
    <property type="entry name" value="HAMP"/>
    <property type="match status" value="1"/>
</dbReference>
<dbReference type="SUPFAM" id="SSF58104">
    <property type="entry name" value="Methyl-accepting chemotaxis protein (MCP) signaling domain"/>
    <property type="match status" value="1"/>
</dbReference>
<comment type="similarity">
    <text evidence="8">Belongs to the methyl-accepting chemotaxis (MCP) protein family.</text>
</comment>
<protein>
    <submittedName>
        <fullName evidence="13">Methyl-accepting chemotaxis sensory transducer with Cache sensor</fullName>
    </submittedName>
</protein>
<name>A0A3N1P0S0_9GAMM</name>
<dbReference type="FunFam" id="1.10.287.950:FF:000001">
    <property type="entry name" value="Methyl-accepting chemotaxis sensory transducer"/>
    <property type="match status" value="1"/>
</dbReference>
<accession>A0A3N1P0S0</accession>
<evidence type="ECO:0000259" key="12">
    <source>
        <dbReference type="PROSITE" id="PS50885"/>
    </source>
</evidence>
<evidence type="ECO:0000256" key="8">
    <source>
        <dbReference type="ARBA" id="ARBA00029447"/>
    </source>
</evidence>
<keyword evidence="14" id="KW-1185">Reference proteome</keyword>
<evidence type="ECO:0000313" key="14">
    <source>
        <dbReference type="Proteomes" id="UP000268033"/>
    </source>
</evidence>